<dbReference type="EMBL" id="MU003493">
    <property type="protein sequence ID" value="KAF2476801.1"/>
    <property type="molecule type" value="Genomic_DNA"/>
</dbReference>
<organism evidence="1 2">
    <name type="scientific">Lindgomyces ingoldianus</name>
    <dbReference type="NCBI Taxonomy" id="673940"/>
    <lineage>
        <taxon>Eukaryota</taxon>
        <taxon>Fungi</taxon>
        <taxon>Dikarya</taxon>
        <taxon>Ascomycota</taxon>
        <taxon>Pezizomycotina</taxon>
        <taxon>Dothideomycetes</taxon>
        <taxon>Pleosporomycetidae</taxon>
        <taxon>Pleosporales</taxon>
        <taxon>Lindgomycetaceae</taxon>
        <taxon>Lindgomyces</taxon>
    </lineage>
</organism>
<reference evidence="1" key="1">
    <citation type="journal article" date="2020" name="Stud. Mycol.">
        <title>101 Dothideomycetes genomes: a test case for predicting lifestyles and emergence of pathogens.</title>
        <authorList>
            <person name="Haridas S."/>
            <person name="Albert R."/>
            <person name="Binder M."/>
            <person name="Bloem J."/>
            <person name="Labutti K."/>
            <person name="Salamov A."/>
            <person name="Andreopoulos B."/>
            <person name="Baker S."/>
            <person name="Barry K."/>
            <person name="Bills G."/>
            <person name="Bluhm B."/>
            <person name="Cannon C."/>
            <person name="Castanera R."/>
            <person name="Culley D."/>
            <person name="Daum C."/>
            <person name="Ezra D."/>
            <person name="Gonzalez J."/>
            <person name="Henrissat B."/>
            <person name="Kuo A."/>
            <person name="Liang C."/>
            <person name="Lipzen A."/>
            <person name="Lutzoni F."/>
            <person name="Magnuson J."/>
            <person name="Mondo S."/>
            <person name="Nolan M."/>
            <person name="Ohm R."/>
            <person name="Pangilinan J."/>
            <person name="Park H.-J."/>
            <person name="Ramirez L."/>
            <person name="Alfaro M."/>
            <person name="Sun H."/>
            <person name="Tritt A."/>
            <person name="Yoshinaga Y."/>
            <person name="Zwiers L.-H."/>
            <person name="Turgeon B."/>
            <person name="Goodwin S."/>
            <person name="Spatafora J."/>
            <person name="Crous P."/>
            <person name="Grigoriev I."/>
        </authorList>
    </citation>
    <scope>NUCLEOTIDE SEQUENCE</scope>
    <source>
        <strain evidence="1">ATCC 200398</strain>
    </source>
</reference>
<comment type="caution">
    <text evidence="1">The sequence shown here is derived from an EMBL/GenBank/DDBJ whole genome shotgun (WGS) entry which is preliminary data.</text>
</comment>
<accession>A0ACB6RCB9</accession>
<sequence length="211" mass="23651">MRQSALTTTAPLTQEGCRETMMYFALKFLVDDPLFEEEQPYELFGAVLKPGAKAPPKFTNCSYHVQPGVTVQDVRDYKSGASLDAEGFTFVKHKTSCHLSVEHFEAAGRDAHNQVVLGYLSETIALVEQHRVHEKVSCIDWRFRRSQSPSEAPKAPSTSKVLEARVQPLLLGLLMHCDRQTHPSHPLSPPIVLMDRANTNSTSRLLTPRRP</sequence>
<dbReference type="Proteomes" id="UP000799755">
    <property type="component" value="Unassembled WGS sequence"/>
</dbReference>
<evidence type="ECO:0000313" key="1">
    <source>
        <dbReference type="EMBL" id="KAF2476801.1"/>
    </source>
</evidence>
<evidence type="ECO:0000313" key="2">
    <source>
        <dbReference type="Proteomes" id="UP000799755"/>
    </source>
</evidence>
<gene>
    <name evidence="1" type="ORF">BDR25DRAFT_41212</name>
</gene>
<proteinExistence type="predicted"/>
<protein>
    <submittedName>
        <fullName evidence="1">Uncharacterized protein</fullName>
    </submittedName>
</protein>
<keyword evidence="2" id="KW-1185">Reference proteome</keyword>
<name>A0ACB6RCB9_9PLEO</name>